<evidence type="ECO:0000313" key="7">
    <source>
        <dbReference type="EMBL" id="RJG01296.1"/>
    </source>
</evidence>
<dbReference type="GO" id="GO:0003700">
    <property type="term" value="F:DNA-binding transcription factor activity"/>
    <property type="evidence" value="ECO:0007669"/>
    <property type="project" value="InterPro"/>
</dbReference>
<dbReference type="AlphaFoldDB" id="A0A3A3GG99"/>
<dbReference type="GO" id="GO:0003677">
    <property type="term" value="F:DNA binding"/>
    <property type="evidence" value="ECO:0007669"/>
    <property type="project" value="UniProtKB-KW"/>
</dbReference>
<gene>
    <name evidence="7" type="ORF">D3878_06610</name>
</gene>
<dbReference type="PANTHER" id="PTHR46577:SF1">
    <property type="entry name" value="HTH-TYPE TRANSCRIPTIONAL REGULATORY PROTEIN GABR"/>
    <property type="match status" value="1"/>
</dbReference>
<evidence type="ECO:0000256" key="2">
    <source>
        <dbReference type="ARBA" id="ARBA00022898"/>
    </source>
</evidence>
<dbReference type="InterPro" id="IPR000524">
    <property type="entry name" value="Tscrpt_reg_HTH_GntR"/>
</dbReference>
<comment type="caution">
    <text evidence="7">The sequence shown here is derived from an EMBL/GenBank/DDBJ whole genome shotgun (WGS) entry which is preliminary data.</text>
</comment>
<keyword evidence="7" id="KW-0032">Aminotransferase</keyword>
<dbReference type="SMART" id="SM00345">
    <property type="entry name" value="HTH_GNTR"/>
    <property type="match status" value="1"/>
</dbReference>
<dbReference type="PROSITE" id="PS50949">
    <property type="entry name" value="HTH_GNTR"/>
    <property type="match status" value="1"/>
</dbReference>
<reference evidence="8" key="1">
    <citation type="submission" date="2018-09" db="EMBL/GenBank/DDBJ databases">
        <authorList>
            <person name="Zhu H."/>
        </authorList>
    </citation>
    <scope>NUCLEOTIDE SEQUENCE [LARGE SCALE GENOMIC DNA]</scope>
    <source>
        <strain evidence="8">K1S02-23</strain>
    </source>
</reference>
<dbReference type="GO" id="GO:0030170">
    <property type="term" value="F:pyridoxal phosphate binding"/>
    <property type="evidence" value="ECO:0007669"/>
    <property type="project" value="InterPro"/>
</dbReference>
<evidence type="ECO:0000256" key="5">
    <source>
        <dbReference type="ARBA" id="ARBA00023163"/>
    </source>
</evidence>
<dbReference type="OrthoDB" id="9804020at2"/>
<keyword evidence="5" id="KW-0804">Transcription</keyword>
<accession>A0A3A3GG99</accession>
<dbReference type="InterPro" id="IPR015421">
    <property type="entry name" value="PyrdxlP-dep_Trfase_major"/>
</dbReference>
<dbReference type="RefSeq" id="WP_119784745.1">
    <property type="nucleotide sequence ID" value="NZ_QYUQ01000002.1"/>
</dbReference>
<dbReference type="SUPFAM" id="SSF53383">
    <property type="entry name" value="PLP-dependent transferases"/>
    <property type="match status" value="1"/>
</dbReference>
<dbReference type="GO" id="GO:0008483">
    <property type="term" value="F:transaminase activity"/>
    <property type="evidence" value="ECO:0007669"/>
    <property type="project" value="UniProtKB-KW"/>
</dbReference>
<keyword evidence="3" id="KW-0805">Transcription regulation</keyword>
<feature type="domain" description="HTH gntR-type" evidence="6">
    <location>
        <begin position="3"/>
        <end position="71"/>
    </location>
</feature>
<evidence type="ECO:0000256" key="4">
    <source>
        <dbReference type="ARBA" id="ARBA00023125"/>
    </source>
</evidence>
<dbReference type="InterPro" id="IPR036390">
    <property type="entry name" value="WH_DNA-bd_sf"/>
</dbReference>
<evidence type="ECO:0000256" key="3">
    <source>
        <dbReference type="ARBA" id="ARBA00023015"/>
    </source>
</evidence>
<evidence type="ECO:0000259" key="6">
    <source>
        <dbReference type="PROSITE" id="PS50949"/>
    </source>
</evidence>
<dbReference type="Gene3D" id="1.10.10.10">
    <property type="entry name" value="Winged helix-like DNA-binding domain superfamily/Winged helix DNA-binding domain"/>
    <property type="match status" value="1"/>
</dbReference>
<dbReference type="Pfam" id="PF00155">
    <property type="entry name" value="Aminotran_1_2"/>
    <property type="match status" value="1"/>
</dbReference>
<evidence type="ECO:0000256" key="1">
    <source>
        <dbReference type="ARBA" id="ARBA00005384"/>
    </source>
</evidence>
<dbReference type="InterPro" id="IPR015424">
    <property type="entry name" value="PyrdxlP-dep_Trfase"/>
</dbReference>
<dbReference type="CDD" id="cd07377">
    <property type="entry name" value="WHTH_GntR"/>
    <property type="match status" value="1"/>
</dbReference>
<organism evidence="7 8">
    <name type="scientific">Noviherbaspirillum sedimenti</name>
    <dbReference type="NCBI Taxonomy" id="2320865"/>
    <lineage>
        <taxon>Bacteria</taxon>
        <taxon>Pseudomonadati</taxon>
        <taxon>Pseudomonadota</taxon>
        <taxon>Betaproteobacteria</taxon>
        <taxon>Burkholderiales</taxon>
        <taxon>Oxalobacteraceae</taxon>
        <taxon>Noviherbaspirillum</taxon>
    </lineage>
</organism>
<comment type="similarity">
    <text evidence="1">In the C-terminal section; belongs to the class-I pyridoxal-phosphate-dependent aminotransferase family.</text>
</comment>
<dbReference type="Proteomes" id="UP000266327">
    <property type="component" value="Unassembled WGS sequence"/>
</dbReference>
<dbReference type="SUPFAM" id="SSF46785">
    <property type="entry name" value="Winged helix' DNA-binding domain"/>
    <property type="match status" value="1"/>
</dbReference>
<dbReference type="InterPro" id="IPR004839">
    <property type="entry name" value="Aminotransferase_I/II_large"/>
</dbReference>
<dbReference type="InterPro" id="IPR015422">
    <property type="entry name" value="PyrdxlP-dep_Trfase_small"/>
</dbReference>
<dbReference type="CDD" id="cd00609">
    <property type="entry name" value="AAT_like"/>
    <property type="match status" value="1"/>
</dbReference>
<dbReference type="Pfam" id="PF00392">
    <property type="entry name" value="GntR"/>
    <property type="match status" value="1"/>
</dbReference>
<keyword evidence="4" id="KW-0238">DNA-binding</keyword>
<protein>
    <submittedName>
        <fullName evidence="7">PLP-dependent aminotransferase family protein</fullName>
    </submittedName>
</protein>
<evidence type="ECO:0000313" key="8">
    <source>
        <dbReference type="Proteomes" id="UP000266327"/>
    </source>
</evidence>
<dbReference type="InterPro" id="IPR036388">
    <property type="entry name" value="WH-like_DNA-bd_sf"/>
</dbReference>
<keyword evidence="8" id="KW-1185">Reference proteome</keyword>
<dbReference type="EMBL" id="QYUQ01000002">
    <property type="protein sequence ID" value="RJG01296.1"/>
    <property type="molecule type" value="Genomic_DNA"/>
</dbReference>
<dbReference type="InterPro" id="IPR051446">
    <property type="entry name" value="HTH_trans_reg/aminotransferase"/>
</dbReference>
<dbReference type="Gene3D" id="3.90.1150.10">
    <property type="entry name" value="Aspartate Aminotransferase, domain 1"/>
    <property type="match status" value="1"/>
</dbReference>
<keyword evidence="2" id="KW-0663">Pyridoxal phosphate</keyword>
<proteinExistence type="inferred from homology"/>
<dbReference type="PANTHER" id="PTHR46577">
    <property type="entry name" value="HTH-TYPE TRANSCRIPTIONAL REGULATORY PROTEIN GABR"/>
    <property type="match status" value="1"/>
</dbReference>
<keyword evidence="7" id="KW-0808">Transferase</keyword>
<name>A0A3A3GG99_9BURK</name>
<dbReference type="Gene3D" id="3.40.640.10">
    <property type="entry name" value="Type I PLP-dependent aspartate aminotransferase-like (Major domain)"/>
    <property type="match status" value="1"/>
</dbReference>
<sequence length="444" mass="48039">MPHARYKFLVDALAADIRSGRLLPGTRLPTHRQLSAKEGIALVTATRVYAELEAMGLVSGETGRGTFVRETSLPHGLGIDQHAAAAGMVDLNFNYPSLPDQADLLRGALRQLAASGDLEAMLRYQPHSGRQHERDSVARHLACRGLAVGGDQVSIVSGAQHGLAATVMALLRPGDVVATDALTYPGFKVLAEAYRLELAPIPTTGRGPDLGALDRLCMSRRVRAVYAMPTMHNPLGWVMSAHWRRQMVSIARRHELLIIEDAAYAFLAKDPPAPLAALAPETTVYVSGLSKSVATGLRVGFVAAPARWVPAIERAIRATTWNTPGVMTAIACGWLDDGTVVRLEAEKRRDAMVRQSIAGEVLAGLRCVRHPASYFLWLPMPEEVRADQVAMALTRERISVSTAEPFATSAHVPHAIRLALGSVELDALREALEKVKRVIGDYAF</sequence>